<dbReference type="SUPFAM" id="SSF53474">
    <property type="entry name" value="alpha/beta-Hydrolases"/>
    <property type="match status" value="1"/>
</dbReference>
<dbReference type="InterPro" id="IPR029058">
    <property type="entry name" value="AB_hydrolase_fold"/>
</dbReference>
<reference evidence="3 4" key="1">
    <citation type="journal article" date="2021" name="Microbiol. Spectr.">
        <title>A Single Bacterium Capable of Oxidation and Reduction of Iron at Circumneutral pH.</title>
        <authorList>
            <person name="Kato S."/>
            <person name="Ohkuma M."/>
        </authorList>
    </citation>
    <scope>NUCLEOTIDE SEQUENCE [LARGE SCALE GENOMIC DNA]</scope>
    <source>
        <strain evidence="3 4">MIZ03</strain>
    </source>
</reference>
<evidence type="ECO:0000313" key="3">
    <source>
        <dbReference type="EMBL" id="BCO29551.1"/>
    </source>
</evidence>
<keyword evidence="1" id="KW-0732">Signal</keyword>
<name>A0ABN6DFV8_9BURK</name>
<evidence type="ECO:0000256" key="1">
    <source>
        <dbReference type="ARBA" id="ARBA00022729"/>
    </source>
</evidence>
<dbReference type="InterPro" id="IPR010126">
    <property type="entry name" value="Esterase_phb"/>
</dbReference>
<dbReference type="Proteomes" id="UP000824366">
    <property type="component" value="Chromosome"/>
</dbReference>
<proteinExistence type="predicted"/>
<sequence length="349" mass="37536">MTRLALRAGAKAMKLAMQPAKKPRKSGVVKPAVTPTYATKRTATKSVSVPAAKSEGALLRGAQPQWTTGMVSGVSGVRRYRLYKPSGVRRSERLPLVVMLHGCAQDAQALAASTKMNRLAQVERFMVLYPEQDRLSNLQNCWNWYDTRAGRAQREADSITSAVDHICLTQPVDPQRMALVGLSAGAGLAGLLAVRQPERFQAVVMHSGIAPGLASSSATALRAMRGHRVAVPLAPLPAGWHLPALLVIQGSVDSIVAPHNGPLAAQLWADREGAHAGQPRTVQRGKRYPVTLTDYRNRGQLVATLCMVNGLGHAWSGGAPGLPYSDPKGPDASRMAWSFMQKQFVHSTH</sequence>
<dbReference type="EMBL" id="AP024238">
    <property type="protein sequence ID" value="BCO29551.1"/>
    <property type="molecule type" value="Genomic_DNA"/>
</dbReference>
<dbReference type="InterPro" id="IPR050955">
    <property type="entry name" value="Plant_Biomass_Hydrol_Est"/>
</dbReference>
<keyword evidence="2" id="KW-0378">Hydrolase</keyword>
<dbReference type="Pfam" id="PF10503">
    <property type="entry name" value="Esterase_PHB"/>
    <property type="match status" value="1"/>
</dbReference>
<evidence type="ECO:0000256" key="2">
    <source>
        <dbReference type="ARBA" id="ARBA00022801"/>
    </source>
</evidence>
<protein>
    <recommendedName>
        <fullName evidence="5">Phospholipase</fullName>
    </recommendedName>
</protein>
<organism evidence="3 4">
    <name type="scientific">Rhodoferax lithotrophicus</name>
    <dbReference type="NCBI Taxonomy" id="2798804"/>
    <lineage>
        <taxon>Bacteria</taxon>
        <taxon>Pseudomonadati</taxon>
        <taxon>Pseudomonadota</taxon>
        <taxon>Betaproteobacteria</taxon>
        <taxon>Burkholderiales</taxon>
        <taxon>Comamonadaceae</taxon>
        <taxon>Rhodoferax</taxon>
    </lineage>
</organism>
<keyword evidence="4" id="KW-1185">Reference proteome</keyword>
<accession>A0ABN6DFV8</accession>
<evidence type="ECO:0008006" key="5">
    <source>
        <dbReference type="Google" id="ProtNLM"/>
    </source>
</evidence>
<evidence type="ECO:0000313" key="4">
    <source>
        <dbReference type="Proteomes" id="UP000824366"/>
    </source>
</evidence>
<gene>
    <name evidence="3" type="ORF">MIZ03_4474</name>
</gene>
<dbReference type="PANTHER" id="PTHR43037:SF1">
    <property type="entry name" value="BLL1128 PROTEIN"/>
    <property type="match status" value="1"/>
</dbReference>
<dbReference type="Gene3D" id="3.40.50.1820">
    <property type="entry name" value="alpha/beta hydrolase"/>
    <property type="match status" value="1"/>
</dbReference>
<dbReference type="PANTHER" id="PTHR43037">
    <property type="entry name" value="UNNAMED PRODUCT-RELATED"/>
    <property type="match status" value="1"/>
</dbReference>